<comment type="caution">
    <text evidence="2">The sequence shown here is derived from an EMBL/GenBank/DDBJ whole genome shotgun (WGS) entry which is preliminary data.</text>
</comment>
<keyword evidence="3" id="KW-1185">Reference proteome</keyword>
<dbReference type="Proteomes" id="UP000092612">
    <property type="component" value="Unassembled WGS sequence"/>
</dbReference>
<keyword evidence="1" id="KW-1133">Transmembrane helix</keyword>
<evidence type="ECO:0000313" key="3">
    <source>
        <dbReference type="Proteomes" id="UP000092612"/>
    </source>
</evidence>
<evidence type="ECO:0000313" key="2">
    <source>
        <dbReference type="EMBL" id="OBY65721.1"/>
    </source>
</evidence>
<dbReference type="PROSITE" id="PS51257">
    <property type="entry name" value="PROKAR_LIPOPROTEIN"/>
    <property type="match status" value="1"/>
</dbReference>
<dbReference type="RefSeq" id="WP_068359894.1">
    <property type="nucleotide sequence ID" value="NZ_CP019337.1"/>
</dbReference>
<proteinExistence type="predicted"/>
<reference evidence="3" key="1">
    <citation type="submission" date="2016-02" db="EMBL/GenBank/DDBJ databases">
        <title>Paenibacillus sp. LPB0068, isolated from Crassostrea gigas.</title>
        <authorList>
            <person name="Shin S.-K."/>
            <person name="Yi H."/>
        </authorList>
    </citation>
    <scope>NUCLEOTIDE SEQUENCE [LARGE SCALE GENOMIC DNA]</scope>
    <source>
        <strain evidence="3">KCTC 23969</strain>
    </source>
</reference>
<keyword evidence="1" id="KW-0812">Transmembrane</keyword>
<sequence>MLIKTPLKIPLGIIVILLLFTSCNKTNWIENYREKEKSPFGTYIIYNEAKNLFPNQEIVLLKENFYDYLFLNYDTTKADFGNYICIKNNANKLPEEGVKDLLSFVHDGNNAFLSLNYFSENLEAQLGITTNNLDKNVYDNADLKALKGEFSLVDESFKDQTFTFDRNIKRHYFVTYNENKTIVLGNAKIDGELVPNFLKIYHGKGAIYIHANPIVFTNYNLLKGKEVYAEHLLSYLPSNTVFWDPQIKWSKYVNNRDNDQESVFKFFLQHKTLTWFLCITFAGVILFMLFNFRRKQRAIPVIHPLQNTTVAFTQTIASLYLKEQNHKNLVDKKIAYFLEKVRTKYLLNTTNLNKNFIRDLAAKSDNEIRNTKYLINTIITLNKKSECTQEELLVLHKMIVKFFKK</sequence>
<dbReference type="EMBL" id="LSFL01000029">
    <property type="protein sequence ID" value="OBY65721.1"/>
    <property type="molecule type" value="Genomic_DNA"/>
</dbReference>
<keyword evidence="1" id="KW-0472">Membrane</keyword>
<dbReference type="STRING" id="996801.BW723_13920"/>
<dbReference type="KEGG" id="prn:BW723_13920"/>
<gene>
    <name evidence="2" type="ORF">LPB301_07860</name>
</gene>
<accession>A0A1B8U1L5</accession>
<evidence type="ECO:0008006" key="4">
    <source>
        <dbReference type="Google" id="ProtNLM"/>
    </source>
</evidence>
<dbReference type="OrthoDB" id="1111222at2"/>
<protein>
    <recommendedName>
        <fullName evidence="4">DUF4350 domain-containing protein</fullName>
    </recommendedName>
</protein>
<organism evidence="2 3">
    <name type="scientific">Polaribacter reichenbachii</name>
    <dbReference type="NCBI Taxonomy" id="996801"/>
    <lineage>
        <taxon>Bacteria</taxon>
        <taxon>Pseudomonadati</taxon>
        <taxon>Bacteroidota</taxon>
        <taxon>Flavobacteriia</taxon>
        <taxon>Flavobacteriales</taxon>
        <taxon>Flavobacteriaceae</taxon>
    </lineage>
</organism>
<dbReference type="AlphaFoldDB" id="A0A1B8U1L5"/>
<feature type="transmembrane region" description="Helical" evidence="1">
    <location>
        <begin position="273"/>
        <end position="292"/>
    </location>
</feature>
<name>A0A1B8U1L5_9FLAO</name>
<evidence type="ECO:0000256" key="1">
    <source>
        <dbReference type="SAM" id="Phobius"/>
    </source>
</evidence>